<dbReference type="SUPFAM" id="SSF55874">
    <property type="entry name" value="ATPase domain of HSP90 chaperone/DNA topoisomerase II/histidine kinase"/>
    <property type="match status" value="1"/>
</dbReference>
<feature type="transmembrane region" description="Helical" evidence="12">
    <location>
        <begin position="17"/>
        <end position="37"/>
    </location>
</feature>
<dbReference type="NCBIfam" id="TIGR00229">
    <property type="entry name" value="sensory_box"/>
    <property type="match status" value="2"/>
</dbReference>
<dbReference type="PANTHER" id="PTHR43304:SF1">
    <property type="entry name" value="PAC DOMAIN-CONTAINING PROTEIN"/>
    <property type="match status" value="1"/>
</dbReference>
<evidence type="ECO:0000256" key="12">
    <source>
        <dbReference type="SAM" id="Phobius"/>
    </source>
</evidence>
<comment type="catalytic activity">
    <reaction evidence="1">
        <text>ATP + protein L-histidine = ADP + protein N-phospho-L-histidine.</text>
        <dbReference type="EC" id="2.7.13.3"/>
    </reaction>
</comment>
<dbReference type="Pfam" id="PF02743">
    <property type="entry name" value="dCache_1"/>
    <property type="match status" value="1"/>
</dbReference>
<dbReference type="InterPro" id="IPR001610">
    <property type="entry name" value="PAC"/>
</dbReference>
<dbReference type="AlphaFoldDB" id="A0A9P1JX62"/>
<dbReference type="SMART" id="SM00086">
    <property type="entry name" value="PAC"/>
    <property type="match status" value="2"/>
</dbReference>
<dbReference type="EMBL" id="HE577329">
    <property type="protein sequence ID" value="CCD01479.1"/>
    <property type="molecule type" value="Genomic_DNA"/>
</dbReference>
<dbReference type="Gene3D" id="3.30.450.20">
    <property type="entry name" value="PAS domain"/>
    <property type="match status" value="4"/>
</dbReference>
<evidence type="ECO:0000313" key="17">
    <source>
        <dbReference type="Proteomes" id="UP000007319"/>
    </source>
</evidence>
<dbReference type="InterPro" id="IPR052162">
    <property type="entry name" value="Sensor_kinase/Photoreceptor"/>
</dbReference>
<comment type="subcellular location">
    <subcellularLocation>
        <location evidence="2">Cell membrane</location>
        <topology evidence="2">Multi-pass membrane protein</topology>
    </subcellularLocation>
</comment>
<dbReference type="InterPro" id="IPR036097">
    <property type="entry name" value="HisK_dim/P_sf"/>
</dbReference>
<keyword evidence="8 16" id="KW-0418">Kinase</keyword>
<dbReference type="PROSITE" id="PS50109">
    <property type="entry name" value="HIS_KIN"/>
    <property type="match status" value="1"/>
</dbReference>
<dbReference type="CDD" id="cd00082">
    <property type="entry name" value="HisKA"/>
    <property type="match status" value="1"/>
</dbReference>
<dbReference type="Pfam" id="PF08448">
    <property type="entry name" value="PAS_4"/>
    <property type="match status" value="1"/>
</dbReference>
<dbReference type="InterPro" id="IPR013656">
    <property type="entry name" value="PAS_4"/>
</dbReference>
<dbReference type="InterPro" id="IPR003661">
    <property type="entry name" value="HisK_dim/P_dom"/>
</dbReference>
<dbReference type="Pfam" id="PF08447">
    <property type="entry name" value="PAS_3"/>
    <property type="match status" value="2"/>
</dbReference>
<organism evidence="16 17">
    <name type="scientific">Azospirillum baldaniorum</name>
    <dbReference type="NCBI Taxonomy" id="1064539"/>
    <lineage>
        <taxon>Bacteria</taxon>
        <taxon>Pseudomonadati</taxon>
        <taxon>Pseudomonadota</taxon>
        <taxon>Alphaproteobacteria</taxon>
        <taxon>Rhodospirillales</taxon>
        <taxon>Azospirillaceae</taxon>
        <taxon>Azospirillum</taxon>
    </lineage>
</organism>
<evidence type="ECO:0000256" key="11">
    <source>
        <dbReference type="SAM" id="MobiDB-lite"/>
    </source>
</evidence>
<dbReference type="Proteomes" id="UP000007319">
    <property type="component" value="Plasmid AZOBR_p2"/>
</dbReference>
<keyword evidence="16" id="KW-0614">Plasmid</keyword>
<dbReference type="PANTHER" id="PTHR43304">
    <property type="entry name" value="PHYTOCHROME-LIKE PROTEIN CPH1"/>
    <property type="match status" value="1"/>
</dbReference>
<evidence type="ECO:0000256" key="4">
    <source>
        <dbReference type="ARBA" id="ARBA00022475"/>
    </source>
</evidence>
<dbReference type="PROSITE" id="PS50112">
    <property type="entry name" value="PAS"/>
    <property type="match status" value="1"/>
</dbReference>
<keyword evidence="10 12" id="KW-0472">Membrane</keyword>
<evidence type="ECO:0000256" key="1">
    <source>
        <dbReference type="ARBA" id="ARBA00000085"/>
    </source>
</evidence>
<evidence type="ECO:0000256" key="6">
    <source>
        <dbReference type="ARBA" id="ARBA00022679"/>
    </source>
</evidence>
<dbReference type="SMART" id="SM00091">
    <property type="entry name" value="PAS"/>
    <property type="match status" value="3"/>
</dbReference>
<keyword evidence="17" id="KW-1185">Reference proteome</keyword>
<dbReference type="CDD" id="cd12914">
    <property type="entry name" value="PDC1_DGC_like"/>
    <property type="match status" value="1"/>
</dbReference>
<feature type="compositionally biased region" description="Basic and acidic residues" evidence="11">
    <location>
        <begin position="991"/>
        <end position="1014"/>
    </location>
</feature>
<keyword evidence="9 12" id="KW-1133">Transmembrane helix</keyword>
<evidence type="ECO:0000259" key="14">
    <source>
        <dbReference type="PROSITE" id="PS50112"/>
    </source>
</evidence>
<dbReference type="SUPFAM" id="SSF55785">
    <property type="entry name" value="PYP-like sensor domain (PAS domain)"/>
    <property type="match status" value="3"/>
</dbReference>
<evidence type="ECO:0000256" key="8">
    <source>
        <dbReference type="ARBA" id="ARBA00022777"/>
    </source>
</evidence>
<name>A0A9P1JX62_9PROT</name>
<evidence type="ECO:0000259" key="15">
    <source>
        <dbReference type="PROSITE" id="PS50113"/>
    </source>
</evidence>
<keyword evidence="6 16" id="KW-0808">Transferase</keyword>
<geneLocation type="plasmid" evidence="16 17">
    <name>AZOBR_p2</name>
</geneLocation>
<feature type="domain" description="Histidine kinase" evidence="13">
    <location>
        <begin position="709"/>
        <end position="888"/>
    </location>
</feature>
<dbReference type="GO" id="GO:0000155">
    <property type="term" value="F:phosphorelay sensor kinase activity"/>
    <property type="evidence" value="ECO:0007669"/>
    <property type="project" value="InterPro"/>
</dbReference>
<evidence type="ECO:0000256" key="9">
    <source>
        <dbReference type="ARBA" id="ARBA00022989"/>
    </source>
</evidence>
<dbReference type="Pfam" id="PF00512">
    <property type="entry name" value="HisKA"/>
    <property type="match status" value="1"/>
</dbReference>
<proteinExistence type="predicted"/>
<dbReference type="InterPro" id="IPR033479">
    <property type="entry name" value="dCache_1"/>
</dbReference>
<keyword evidence="5" id="KW-0597">Phosphoprotein</keyword>
<evidence type="ECO:0000256" key="7">
    <source>
        <dbReference type="ARBA" id="ARBA00022692"/>
    </source>
</evidence>
<dbReference type="InterPro" id="IPR036890">
    <property type="entry name" value="HATPase_C_sf"/>
</dbReference>
<feature type="transmembrane region" description="Helical" evidence="12">
    <location>
        <begin position="286"/>
        <end position="306"/>
    </location>
</feature>
<dbReference type="Gene3D" id="3.30.565.10">
    <property type="entry name" value="Histidine kinase-like ATPase, C-terminal domain"/>
    <property type="match status" value="1"/>
</dbReference>
<dbReference type="EC" id="2.7.13.3" evidence="3"/>
<dbReference type="InterPro" id="IPR000014">
    <property type="entry name" value="PAS"/>
</dbReference>
<keyword evidence="7 12" id="KW-0812">Transmembrane</keyword>
<evidence type="ECO:0000313" key="16">
    <source>
        <dbReference type="EMBL" id="CCD01479.1"/>
    </source>
</evidence>
<accession>A0A9P1JX62</accession>
<dbReference type="KEGG" id="abs:AZOBR_p210143"/>
<gene>
    <name evidence="16" type="ORF">AZOBR_p210143</name>
</gene>
<evidence type="ECO:0000259" key="13">
    <source>
        <dbReference type="PROSITE" id="PS50109"/>
    </source>
</evidence>
<dbReference type="SUPFAM" id="SSF47384">
    <property type="entry name" value="Homodimeric domain of signal transducing histidine kinase"/>
    <property type="match status" value="1"/>
</dbReference>
<evidence type="ECO:0000256" key="5">
    <source>
        <dbReference type="ARBA" id="ARBA00022553"/>
    </source>
</evidence>
<keyword evidence="4" id="KW-1003">Cell membrane</keyword>
<sequence length="1183" mass="131181">MKTSEPDQRPGWSARRLSILFLVVALPLIAFEVHNILELRKSRETEIRLESMQLLDQVESEQQRIADDIEHVLVALTEMGIGQLSPAACQDTLLRIKAKFPPYLAVSVSNRSGTIWCSTEPQARGLSVADRSYWREALTSGEQTNGATLTSRTTGRPSIPFALAYKDGNGVPAGVVTVLLDTTWLNLFLREKSLPDDAEVVIADRSGIVLAHQPEMPDTIGRPLHTPYQALLDRGERRVVEEPGPDGRTRITAVSPLAAGVPNLYVHVSLDKDESMRPVNAAARRTLIIFIGLFLFAGVTAGWSLWRFLRAHELARSNALRMAAVLGSTVDGVIELDRDWRFTYLNDKAAALVAQGRDLRGRSLWDAFPELVDTPLWRKAHQAMAEQTPIDDEFQGTRTGRWFWMRAFPNANGMSVYLLDITRRRQAEDDLRKSKDRLSLALESALAGTFDWDLTSGQGHWSEETHRIFGLDPAVHEATSAMWRSVVHPDDFDIATLKAQTEMLAERRAYIRLEYRIIQPGGTVRWVSSIGRVSYGPDGTPLHFSGLNLDITERKALEEALRRSEERLTIALAVAEAGIWDFDLRDRTLAWSDGMYRLYGVSPDTFTPAEESFYSLIHPVDREAVRRFTEDVLEARRSDYRGEFRILHPRDGERWIMVIGRPIYDNGRPVRLSGLNIDITGRKMMEQALRDAKAKADEANVSKSKFLAAASHDLRQPLQSALLFAGVLQRHVDPDKGRAPLASLERALETLKNLLDSLLDVSRLDAGVITPQIGTLSLRPMLEEIEAAYAPIASSKGLEFTVVQNAPDLAVRSDRLLLGRMLRNLVENAIRYTEAGYVRVSCEAANGTVRIMVQDSGIGISAEQQTKVFEEFHQVGNPERDRSQGLGLRARHREAAVPASEPSGVGALRTGPWVGLLHRSAARRPGRPPPRPGSGSHPVRRRAVGRSGRGRRHRPDGAADHLPGMGVRGGRRRLRRAGAGAAARTGPPPGSDHRRLPAAQRPDRDGGHRADPRAGRITGSGDHPDRRDRHRVRPRRGGARAGRGAQTGHPAAAARRHPGSSEPQSGEPDRRLTVLPDRRAVDKKRTSLDGAVPLPHIVHCNITISPFPRGRRLLNPLRRSLMNTPSTFASALPSERDLQLIRRKAARMRADHLRSLLGRLAAFLKGRTADLNPHRLDGGRAAG</sequence>
<reference evidence="16 17" key="1">
    <citation type="journal article" date="2011" name="PLoS Genet.">
        <title>Azospirillum genomes reveal transition of bacteria from aquatic to terrestrial environments.</title>
        <authorList>
            <person name="Wisniewski-Dye F."/>
            <person name="Borziak K."/>
            <person name="Khalsa-Moyers G."/>
            <person name="Alexandre G."/>
            <person name="Sukharnikov L.O."/>
            <person name="Wuichet K."/>
            <person name="Hurst G.B."/>
            <person name="McDonald W.H."/>
            <person name="Robertson J.S."/>
            <person name="Barbe V."/>
            <person name="Calteau A."/>
            <person name="Rouy Z."/>
            <person name="Mangenot S."/>
            <person name="Prigent-Combaret C."/>
            <person name="Normand P."/>
            <person name="Boyer M."/>
            <person name="Siguier P."/>
            <person name="Dessaux Y."/>
            <person name="Elmerich C."/>
            <person name="Condemine G."/>
            <person name="Krishnen G."/>
            <person name="Kennedy I."/>
            <person name="Paterson A.H."/>
            <person name="Gonzalez V."/>
            <person name="Mavingui P."/>
            <person name="Zhulin I.B."/>
        </authorList>
    </citation>
    <scope>NUCLEOTIDE SEQUENCE [LARGE SCALE GENOMIC DNA]</scope>
    <source>
        <strain evidence="16 17">Sp245</strain>
    </source>
</reference>
<protein>
    <recommendedName>
        <fullName evidence="3">histidine kinase</fullName>
        <ecNumber evidence="3">2.7.13.3</ecNumber>
    </recommendedName>
</protein>
<feature type="region of interest" description="Disordered" evidence="11">
    <location>
        <begin position="875"/>
        <end position="1072"/>
    </location>
</feature>
<dbReference type="Pfam" id="PF02518">
    <property type="entry name" value="HATPase_c"/>
    <property type="match status" value="1"/>
</dbReference>
<dbReference type="InterPro" id="IPR005467">
    <property type="entry name" value="His_kinase_dom"/>
</dbReference>
<feature type="domain" description="PAS" evidence="14">
    <location>
        <begin position="564"/>
        <end position="636"/>
    </location>
</feature>
<dbReference type="Gene3D" id="2.10.70.100">
    <property type="match status" value="2"/>
</dbReference>
<dbReference type="CDD" id="cd00130">
    <property type="entry name" value="PAS"/>
    <property type="match status" value="3"/>
</dbReference>
<dbReference type="SMART" id="SM00387">
    <property type="entry name" value="HATPase_c"/>
    <property type="match status" value="1"/>
</dbReference>
<dbReference type="InterPro" id="IPR013655">
    <property type="entry name" value="PAS_fold_3"/>
</dbReference>
<evidence type="ECO:0000256" key="3">
    <source>
        <dbReference type="ARBA" id="ARBA00012438"/>
    </source>
</evidence>
<dbReference type="SMART" id="SM00388">
    <property type="entry name" value="HisKA"/>
    <property type="match status" value="1"/>
</dbReference>
<feature type="domain" description="PAC" evidence="15">
    <location>
        <begin position="511"/>
        <end position="563"/>
    </location>
</feature>
<dbReference type="Gene3D" id="1.10.287.130">
    <property type="match status" value="1"/>
</dbReference>
<evidence type="ECO:0000256" key="2">
    <source>
        <dbReference type="ARBA" id="ARBA00004651"/>
    </source>
</evidence>
<dbReference type="CDD" id="cd12915">
    <property type="entry name" value="PDC2_DGC_like"/>
    <property type="match status" value="1"/>
</dbReference>
<evidence type="ECO:0000256" key="10">
    <source>
        <dbReference type="ARBA" id="ARBA00023136"/>
    </source>
</evidence>
<dbReference type="InterPro" id="IPR035965">
    <property type="entry name" value="PAS-like_dom_sf"/>
</dbReference>
<dbReference type="GO" id="GO:0005886">
    <property type="term" value="C:plasma membrane"/>
    <property type="evidence" value="ECO:0007669"/>
    <property type="project" value="UniProtKB-SubCell"/>
</dbReference>
<feature type="compositionally biased region" description="Basic residues" evidence="11">
    <location>
        <begin position="1028"/>
        <end position="1038"/>
    </location>
</feature>
<feature type="domain" description="PAC" evidence="15">
    <location>
        <begin position="640"/>
        <end position="691"/>
    </location>
</feature>
<dbReference type="InterPro" id="IPR000700">
    <property type="entry name" value="PAS-assoc_C"/>
</dbReference>
<dbReference type="InterPro" id="IPR003594">
    <property type="entry name" value="HATPase_dom"/>
</dbReference>
<feature type="compositionally biased region" description="Basic residues" evidence="11">
    <location>
        <begin position="938"/>
        <end position="954"/>
    </location>
</feature>
<dbReference type="PROSITE" id="PS50113">
    <property type="entry name" value="PAC"/>
    <property type="match status" value="2"/>
</dbReference>